<gene>
    <name evidence="1" type="ORF">KOM_12_261</name>
</gene>
<proteinExistence type="predicted"/>
<organism evidence="1">
    <name type="scientific">Clandestinovirus</name>
    <dbReference type="NCBI Taxonomy" id="2831644"/>
    <lineage>
        <taxon>Viruses</taxon>
    </lineage>
</organism>
<dbReference type="EMBL" id="MZ420154">
    <property type="protein sequence ID" value="QYA18530.1"/>
    <property type="molecule type" value="Genomic_DNA"/>
</dbReference>
<reference evidence="1" key="1">
    <citation type="submission" date="2021-06" db="EMBL/GenBank/DDBJ databases">
        <authorList>
            <person name="Rolland C."/>
        </authorList>
    </citation>
    <scope>NUCLEOTIDE SEQUENCE</scope>
    <source>
        <strain evidence="1">347.936635</strain>
    </source>
</reference>
<protein>
    <submittedName>
        <fullName evidence="1">Uncharacterized protein</fullName>
    </submittedName>
</protein>
<evidence type="ECO:0000313" key="1">
    <source>
        <dbReference type="EMBL" id="QYA18530.1"/>
    </source>
</evidence>
<accession>A0A8F8PMH1</accession>
<name>A0A8F8PMH1_9VIRU</name>
<sequence length="188" mass="21536">MEHAVQCALSRTELFLDGESIFKSETSDQWWTNVHRTGGRILSCTGGRIELPQVTLAITNNLVCIIDKCIRKRFIRYAHVDGLDMIITEEEVANGYLLTVEDRNVYDVLFLTYKLSIAWELDDGTDNLVRDLHDLVGSLGSQIEYEAVVSTKQNATVEQVSLMKKRGWKVCTLDQVRELYPNLVYFDR</sequence>